<dbReference type="AlphaFoldDB" id="A0A0F9C8Q3"/>
<comment type="caution">
    <text evidence="1">The sequence shown here is derived from an EMBL/GenBank/DDBJ whole genome shotgun (WGS) entry which is preliminary data.</text>
</comment>
<gene>
    <name evidence="1" type="ORF">LCGC14_2696700</name>
</gene>
<accession>A0A0F9C8Q3</accession>
<proteinExistence type="predicted"/>
<evidence type="ECO:0000313" key="1">
    <source>
        <dbReference type="EMBL" id="KKK93056.1"/>
    </source>
</evidence>
<dbReference type="EMBL" id="LAZR01047938">
    <property type="protein sequence ID" value="KKK93056.1"/>
    <property type="molecule type" value="Genomic_DNA"/>
</dbReference>
<organism evidence="1">
    <name type="scientific">marine sediment metagenome</name>
    <dbReference type="NCBI Taxonomy" id="412755"/>
    <lineage>
        <taxon>unclassified sequences</taxon>
        <taxon>metagenomes</taxon>
        <taxon>ecological metagenomes</taxon>
    </lineage>
</organism>
<sequence length="193" mass="21684">MVFTKIGDSCENVDDMIGQCCYIAEQIFNRFNNISDSEGIFSLKEFCVMLEKQLIVNELKDVNVSILKNLTIQHGLTLTLIGDINASIIRNLSNDDGFFIPLFQEINSSILSNFSLSTLTSSVSTTDQIAIGEECAIQTLRQNLTIKYYYNRSSFSLANVTFNYTGVGIFINESYNYDNESYLSNVTRADHLG</sequence>
<name>A0A0F9C8Q3_9ZZZZ</name>
<reference evidence="1" key="1">
    <citation type="journal article" date="2015" name="Nature">
        <title>Complex archaea that bridge the gap between prokaryotes and eukaryotes.</title>
        <authorList>
            <person name="Spang A."/>
            <person name="Saw J.H."/>
            <person name="Jorgensen S.L."/>
            <person name="Zaremba-Niedzwiedzka K."/>
            <person name="Martijn J."/>
            <person name="Lind A.E."/>
            <person name="van Eijk R."/>
            <person name="Schleper C."/>
            <person name="Guy L."/>
            <person name="Ettema T.J."/>
        </authorList>
    </citation>
    <scope>NUCLEOTIDE SEQUENCE</scope>
</reference>
<protein>
    <submittedName>
        <fullName evidence="1">Uncharacterized protein</fullName>
    </submittedName>
</protein>